<evidence type="ECO:0000313" key="5">
    <source>
        <dbReference type="EMBL" id="RUT69529.1"/>
    </source>
</evidence>
<comment type="similarity">
    <text evidence="1 4">Belongs to the short-chain dehydrogenases/reductases (SDR) family.</text>
</comment>
<dbReference type="GO" id="GO:0016020">
    <property type="term" value="C:membrane"/>
    <property type="evidence" value="ECO:0007669"/>
    <property type="project" value="TreeGrafter"/>
</dbReference>
<organism evidence="5 6">
    <name type="scientific">Flavobacterium cupreum</name>
    <dbReference type="NCBI Taxonomy" id="2133766"/>
    <lineage>
        <taxon>Bacteria</taxon>
        <taxon>Pseudomonadati</taxon>
        <taxon>Bacteroidota</taxon>
        <taxon>Flavobacteriia</taxon>
        <taxon>Flavobacteriales</taxon>
        <taxon>Flavobacteriaceae</taxon>
        <taxon>Flavobacterium</taxon>
    </lineage>
</organism>
<dbReference type="InterPro" id="IPR045313">
    <property type="entry name" value="CBR1-like"/>
</dbReference>
<dbReference type="Proteomes" id="UP000288102">
    <property type="component" value="Unassembled WGS sequence"/>
</dbReference>
<dbReference type="PRINTS" id="PR00080">
    <property type="entry name" value="SDRFAMILY"/>
</dbReference>
<comment type="caution">
    <text evidence="5">The sequence shown here is derived from an EMBL/GenBank/DDBJ whole genome shotgun (WGS) entry which is preliminary data.</text>
</comment>
<dbReference type="InterPro" id="IPR036291">
    <property type="entry name" value="NAD(P)-bd_dom_sf"/>
</dbReference>
<sequence length="261" mass="28655">MNTKNQEHEKSQLKEVRKSVLITGANKGIGFETAKQLLQKGFYVFVGSRDLKNGRDAVAKLKSEGLIHAEAVQLDVTDQKSVKIAREEIGQKISELDILINNAGINGGMPYTALEASTDQFMAAFNTNVFGVARVTQAFMDLLQKSAAPRIVNVSTSVGSLSLQSNPEWPAYDYAKYAVYGSSKAAMNMYTVHLAYELRNTAFKINAVCPGYTKTDFTNHNGGNVEEAAKRIIKYALLDKDGPSGKFFSEETNPQTGEIPW</sequence>
<accession>A0A434A540</accession>
<dbReference type="PANTHER" id="PTHR43490">
    <property type="entry name" value="(+)-NEOMENTHOL DEHYDROGENASE"/>
    <property type="match status" value="1"/>
</dbReference>
<keyword evidence="3" id="KW-0560">Oxidoreductase</keyword>
<dbReference type="GO" id="GO:0016616">
    <property type="term" value="F:oxidoreductase activity, acting on the CH-OH group of donors, NAD or NADP as acceptor"/>
    <property type="evidence" value="ECO:0007669"/>
    <property type="project" value="InterPro"/>
</dbReference>
<evidence type="ECO:0000256" key="3">
    <source>
        <dbReference type="ARBA" id="ARBA00023002"/>
    </source>
</evidence>
<dbReference type="Pfam" id="PF00106">
    <property type="entry name" value="adh_short"/>
    <property type="match status" value="1"/>
</dbReference>
<keyword evidence="6" id="KW-1185">Reference proteome</keyword>
<name>A0A434A540_9FLAO</name>
<dbReference type="EMBL" id="QWDM01000009">
    <property type="protein sequence ID" value="RUT69529.1"/>
    <property type="molecule type" value="Genomic_DNA"/>
</dbReference>
<evidence type="ECO:0000256" key="4">
    <source>
        <dbReference type="RuleBase" id="RU000363"/>
    </source>
</evidence>
<evidence type="ECO:0000256" key="2">
    <source>
        <dbReference type="ARBA" id="ARBA00022857"/>
    </source>
</evidence>
<dbReference type="InterPro" id="IPR020904">
    <property type="entry name" value="Sc_DH/Rdtase_CS"/>
</dbReference>
<dbReference type="SUPFAM" id="SSF51735">
    <property type="entry name" value="NAD(P)-binding Rossmann-fold domains"/>
    <property type="match status" value="1"/>
</dbReference>
<protein>
    <submittedName>
        <fullName evidence="5">SDR family oxidoreductase</fullName>
    </submittedName>
</protein>
<evidence type="ECO:0000313" key="6">
    <source>
        <dbReference type="Proteomes" id="UP000288102"/>
    </source>
</evidence>
<keyword evidence="2" id="KW-0521">NADP</keyword>
<evidence type="ECO:0000256" key="1">
    <source>
        <dbReference type="ARBA" id="ARBA00006484"/>
    </source>
</evidence>
<dbReference type="PRINTS" id="PR00081">
    <property type="entry name" value="GDHRDH"/>
</dbReference>
<dbReference type="InterPro" id="IPR002347">
    <property type="entry name" value="SDR_fam"/>
</dbReference>
<reference evidence="6" key="1">
    <citation type="journal article" date="2019" name="Syst. Appl. Microbiol.">
        <title>Flavobacterium circumlabens sp. nov. and Flavobacterium cupreum sp. nov., two psychrotrophic species isolated from Antarctic environmental samples.</title>
        <authorList>
            <person name="Kralova S."/>
            <person name="Busse H.-J."/>
            <person name="Svec P."/>
            <person name="Maslanova I."/>
            <person name="Stankova E."/>
            <person name="Bartak M."/>
            <person name="Sedlacek I."/>
        </authorList>
    </citation>
    <scope>NUCLEOTIDE SEQUENCE [LARGE SCALE GENOMIC DNA]</scope>
    <source>
        <strain evidence="6">CCM 8825</strain>
    </source>
</reference>
<dbReference type="RefSeq" id="WP_127339201.1">
    <property type="nucleotide sequence ID" value="NZ_QWDM01000009.1"/>
</dbReference>
<dbReference type="CDD" id="cd05324">
    <property type="entry name" value="carb_red_PTCR-like_SDR_c"/>
    <property type="match status" value="1"/>
</dbReference>
<dbReference type="Gene3D" id="3.40.50.720">
    <property type="entry name" value="NAD(P)-binding Rossmann-like Domain"/>
    <property type="match status" value="1"/>
</dbReference>
<dbReference type="PROSITE" id="PS00061">
    <property type="entry name" value="ADH_SHORT"/>
    <property type="match status" value="1"/>
</dbReference>
<dbReference type="OrthoDB" id="5786478at2"/>
<dbReference type="PANTHER" id="PTHR43490:SF99">
    <property type="entry name" value="SHORT-CHAIN DEHYDROGENASE_REDUCTASE"/>
    <property type="match status" value="1"/>
</dbReference>
<gene>
    <name evidence="5" type="ORF">D0817_15230</name>
</gene>
<dbReference type="AlphaFoldDB" id="A0A434A540"/>
<proteinExistence type="inferred from homology"/>